<feature type="signal peptide" evidence="1">
    <location>
        <begin position="1"/>
        <end position="26"/>
    </location>
</feature>
<evidence type="ECO:0000313" key="4">
    <source>
        <dbReference type="EMBL" id="RUO25068.1"/>
    </source>
</evidence>
<dbReference type="AlphaFoldDB" id="A0A327WZ96"/>
<dbReference type="Proteomes" id="UP000249203">
    <property type="component" value="Unassembled WGS sequence"/>
</dbReference>
<name>A0A327WZ96_9GAMM</name>
<evidence type="ECO:0000313" key="5">
    <source>
        <dbReference type="Proteomes" id="UP000249203"/>
    </source>
</evidence>
<evidence type="ECO:0000313" key="3">
    <source>
        <dbReference type="EMBL" id="RAJ98925.1"/>
    </source>
</evidence>
<keyword evidence="1" id="KW-0732">Signal</keyword>
<dbReference type="InterPro" id="IPR000782">
    <property type="entry name" value="FAS1_domain"/>
</dbReference>
<keyword evidence="6" id="KW-1185">Reference proteome</keyword>
<proteinExistence type="predicted"/>
<evidence type="ECO:0000259" key="2">
    <source>
        <dbReference type="PROSITE" id="PS50213"/>
    </source>
</evidence>
<dbReference type="PANTHER" id="PTHR10900">
    <property type="entry name" value="PERIOSTIN-RELATED"/>
    <property type="match status" value="1"/>
</dbReference>
<dbReference type="EMBL" id="PIPK01000004">
    <property type="protein sequence ID" value="RUO25068.1"/>
    <property type="molecule type" value="Genomic_DNA"/>
</dbReference>
<dbReference type="Proteomes" id="UP000287865">
    <property type="component" value="Unassembled WGS sequence"/>
</dbReference>
<feature type="chain" id="PRO_5016398208" evidence="1">
    <location>
        <begin position="27"/>
        <end position="175"/>
    </location>
</feature>
<dbReference type="RefSeq" id="WP_111569014.1">
    <property type="nucleotide sequence ID" value="NZ_PIPK01000004.1"/>
</dbReference>
<comment type="caution">
    <text evidence="3">The sequence shown here is derived from an EMBL/GenBank/DDBJ whole genome shotgun (WGS) entry which is preliminary data.</text>
</comment>
<reference evidence="4 6" key="1">
    <citation type="journal article" date="2018" name="Front. Microbiol.">
        <title>Genome-Based Analysis Reveals the Taxonomy and Diversity of the Family Idiomarinaceae.</title>
        <authorList>
            <person name="Liu Y."/>
            <person name="Lai Q."/>
            <person name="Shao Z."/>
        </authorList>
    </citation>
    <scope>NUCLEOTIDE SEQUENCE [LARGE SCALE GENOMIC DNA]</scope>
    <source>
        <strain evidence="4 6">CF12-14</strain>
    </source>
</reference>
<gene>
    <name evidence="3" type="ORF">B0I24_104127</name>
    <name evidence="4" type="ORF">CWE07_06210</name>
</gene>
<sequence length="175" mass="18438">MLNKRTLGISSIAALVAASVSFSALAHNHGGGYDNDKKDIVSLAKEDDRFSTLVTALEAAGMQDALDKDGEYTVFAPTNDAFDALPEGALEALLDDTDQLRAVLSYHVVGDKIMAEDVPSDETTIDTLGGPVRVVASYGTVMVDTATVTYADIEASNGVIHAIDTVIIPTDYSAR</sequence>
<evidence type="ECO:0000256" key="1">
    <source>
        <dbReference type="SAM" id="SignalP"/>
    </source>
</evidence>
<dbReference type="PANTHER" id="PTHR10900:SF77">
    <property type="entry name" value="FI19380P1"/>
    <property type="match status" value="1"/>
</dbReference>
<dbReference type="Pfam" id="PF02469">
    <property type="entry name" value="Fasciclin"/>
    <property type="match status" value="1"/>
</dbReference>
<evidence type="ECO:0000313" key="6">
    <source>
        <dbReference type="Proteomes" id="UP000287865"/>
    </source>
</evidence>
<dbReference type="SMART" id="SM00554">
    <property type="entry name" value="FAS1"/>
    <property type="match status" value="1"/>
</dbReference>
<reference evidence="3 5" key="2">
    <citation type="submission" date="2018-06" db="EMBL/GenBank/DDBJ databases">
        <title>Genomic Encyclopedia of Type Strains, Phase III (KMG-III): the genomes of soil and plant-associated and newly described type strains.</title>
        <authorList>
            <person name="Whitman W."/>
        </authorList>
    </citation>
    <scope>NUCLEOTIDE SEQUENCE [LARGE SCALE GENOMIC DNA]</scope>
    <source>
        <strain evidence="3 5">CGMCC 1.15366</strain>
    </source>
</reference>
<dbReference type="InterPro" id="IPR050904">
    <property type="entry name" value="Adhesion/Biosynth-related"/>
</dbReference>
<accession>A0A327WZ96</accession>
<dbReference type="PROSITE" id="PS50213">
    <property type="entry name" value="FAS1"/>
    <property type="match status" value="1"/>
</dbReference>
<dbReference type="FunFam" id="2.30.180.10:FF:000032">
    <property type="entry name" value="Fasciclin domain-containing protein, putative"/>
    <property type="match status" value="1"/>
</dbReference>
<dbReference type="InterPro" id="IPR036378">
    <property type="entry name" value="FAS1_dom_sf"/>
</dbReference>
<dbReference type="Gene3D" id="2.30.180.10">
    <property type="entry name" value="FAS1 domain"/>
    <property type="match status" value="1"/>
</dbReference>
<feature type="domain" description="FAS1" evidence="2">
    <location>
        <begin position="37"/>
        <end position="167"/>
    </location>
</feature>
<dbReference type="GO" id="GO:0005615">
    <property type="term" value="C:extracellular space"/>
    <property type="evidence" value="ECO:0007669"/>
    <property type="project" value="TreeGrafter"/>
</dbReference>
<dbReference type="SUPFAM" id="SSF82153">
    <property type="entry name" value="FAS1 domain"/>
    <property type="match status" value="1"/>
</dbReference>
<dbReference type="OrthoDB" id="9800666at2"/>
<protein>
    <submittedName>
        <fullName evidence="3">Putative surface protein with fasciclin (FAS1) repeats</fullName>
    </submittedName>
</protein>
<dbReference type="EMBL" id="QLMD01000004">
    <property type="protein sequence ID" value="RAJ98925.1"/>
    <property type="molecule type" value="Genomic_DNA"/>
</dbReference>
<organism evidence="3 5">
    <name type="scientific">Aliidiomarina maris</name>
    <dbReference type="NCBI Taxonomy" id="531312"/>
    <lineage>
        <taxon>Bacteria</taxon>
        <taxon>Pseudomonadati</taxon>
        <taxon>Pseudomonadota</taxon>
        <taxon>Gammaproteobacteria</taxon>
        <taxon>Alteromonadales</taxon>
        <taxon>Idiomarinaceae</taxon>
        <taxon>Aliidiomarina</taxon>
    </lineage>
</organism>